<dbReference type="PANTHER" id="PTHR45772">
    <property type="entry name" value="CONSERVED COMPONENT OF ABC TRANSPORTER FOR NATURAL AMINO ACIDS-RELATED"/>
    <property type="match status" value="1"/>
</dbReference>
<keyword evidence="2" id="KW-0547">Nucleotide-binding</keyword>
<evidence type="ECO:0000313" key="6">
    <source>
        <dbReference type="Proteomes" id="UP000248021"/>
    </source>
</evidence>
<dbReference type="InterPro" id="IPR003439">
    <property type="entry name" value="ABC_transporter-like_ATP-bd"/>
</dbReference>
<dbReference type="CDD" id="cd03219">
    <property type="entry name" value="ABC_Mj1267_LivG_branched"/>
    <property type="match status" value="1"/>
</dbReference>
<keyword evidence="6" id="KW-1185">Reference proteome</keyword>
<accession>A0A2V3U100</accession>
<evidence type="ECO:0000256" key="3">
    <source>
        <dbReference type="ARBA" id="ARBA00022840"/>
    </source>
</evidence>
<dbReference type="InterPro" id="IPR003593">
    <property type="entry name" value="AAA+_ATPase"/>
</dbReference>
<dbReference type="SUPFAM" id="SSF52540">
    <property type="entry name" value="P-loop containing nucleoside triphosphate hydrolases"/>
    <property type="match status" value="1"/>
</dbReference>
<dbReference type="RefSeq" id="WP_110376918.1">
    <property type="nucleotide sequence ID" value="NZ_JAHBRY010000003.1"/>
</dbReference>
<dbReference type="InterPro" id="IPR051120">
    <property type="entry name" value="ABC_AA/LPS_Transport"/>
</dbReference>
<sequence length="249" mass="26775">MTAILETRALRKSFGGLVVTRDVDLTLEEGETHALIGPNGAGKTSLVNLLSGTLSPTAGDVLLAGEIITRLPSHRRARRGLARTFQISTLFDSFTAEKSLVLALLARQGHCYRLGRMAGFSCLRDEARRLLDLVGLTGRNLVPTASMSHGEHRQLELALALAASPKVMLLDEPMAGLGGEETAKMIELLRSLRGRYTILLVEHDMDAVFALADRISVLAEGRLIATGSPADIRSNAGVRQAYFGDDDGD</sequence>
<organism evidence="5 6">
    <name type="scientific">Chelatococcus asaccharovorans</name>
    <dbReference type="NCBI Taxonomy" id="28210"/>
    <lineage>
        <taxon>Bacteria</taxon>
        <taxon>Pseudomonadati</taxon>
        <taxon>Pseudomonadota</taxon>
        <taxon>Alphaproteobacteria</taxon>
        <taxon>Hyphomicrobiales</taxon>
        <taxon>Chelatococcaceae</taxon>
        <taxon>Chelatococcus</taxon>
    </lineage>
</organism>
<dbReference type="SMART" id="SM00382">
    <property type="entry name" value="AAA"/>
    <property type="match status" value="1"/>
</dbReference>
<evidence type="ECO:0000256" key="2">
    <source>
        <dbReference type="ARBA" id="ARBA00022741"/>
    </source>
</evidence>
<evidence type="ECO:0000313" key="5">
    <source>
        <dbReference type="EMBL" id="PXW55335.1"/>
    </source>
</evidence>
<name>A0A2V3U100_9HYPH</name>
<evidence type="ECO:0000256" key="1">
    <source>
        <dbReference type="ARBA" id="ARBA00022448"/>
    </source>
</evidence>
<dbReference type="GO" id="GO:0005886">
    <property type="term" value="C:plasma membrane"/>
    <property type="evidence" value="ECO:0007669"/>
    <property type="project" value="TreeGrafter"/>
</dbReference>
<protein>
    <submittedName>
        <fullName evidence="5">Amino acid/amide ABC transporter ATP-binding protein 1 (HAAT family)</fullName>
    </submittedName>
</protein>
<dbReference type="GO" id="GO:0016887">
    <property type="term" value="F:ATP hydrolysis activity"/>
    <property type="evidence" value="ECO:0007669"/>
    <property type="project" value="InterPro"/>
</dbReference>
<keyword evidence="3 5" id="KW-0067">ATP-binding</keyword>
<dbReference type="Pfam" id="PF00005">
    <property type="entry name" value="ABC_tran"/>
    <property type="match status" value="1"/>
</dbReference>
<dbReference type="PROSITE" id="PS50893">
    <property type="entry name" value="ABC_TRANSPORTER_2"/>
    <property type="match status" value="1"/>
</dbReference>
<comment type="caution">
    <text evidence="5">The sequence shown here is derived from an EMBL/GenBank/DDBJ whole genome shotgun (WGS) entry which is preliminary data.</text>
</comment>
<gene>
    <name evidence="5" type="ORF">C7450_110274</name>
</gene>
<dbReference type="InterPro" id="IPR032823">
    <property type="entry name" value="BCA_ABC_TP_C"/>
</dbReference>
<reference evidence="5 6" key="1">
    <citation type="submission" date="2018-05" db="EMBL/GenBank/DDBJ databases">
        <title>Genomic Encyclopedia of Type Strains, Phase IV (KMG-IV): sequencing the most valuable type-strain genomes for metagenomic binning, comparative biology and taxonomic classification.</title>
        <authorList>
            <person name="Goeker M."/>
        </authorList>
    </citation>
    <scope>NUCLEOTIDE SEQUENCE [LARGE SCALE GENOMIC DNA]</scope>
    <source>
        <strain evidence="5 6">DSM 6462</strain>
    </source>
</reference>
<evidence type="ECO:0000259" key="4">
    <source>
        <dbReference type="PROSITE" id="PS50893"/>
    </source>
</evidence>
<dbReference type="EMBL" id="QJJK01000010">
    <property type="protein sequence ID" value="PXW55335.1"/>
    <property type="molecule type" value="Genomic_DNA"/>
</dbReference>
<dbReference type="OrthoDB" id="9780942at2"/>
<dbReference type="Pfam" id="PF12399">
    <property type="entry name" value="BCA_ABC_TP_C"/>
    <property type="match status" value="1"/>
</dbReference>
<dbReference type="AlphaFoldDB" id="A0A2V3U100"/>
<dbReference type="InterPro" id="IPR027417">
    <property type="entry name" value="P-loop_NTPase"/>
</dbReference>
<keyword evidence="1" id="KW-0813">Transport</keyword>
<dbReference type="Gene3D" id="3.40.50.300">
    <property type="entry name" value="P-loop containing nucleotide triphosphate hydrolases"/>
    <property type="match status" value="1"/>
</dbReference>
<dbReference type="PANTHER" id="PTHR45772:SF2">
    <property type="entry name" value="ABC TRANSPORTER ATP-BINDING PROTEIN"/>
    <property type="match status" value="1"/>
</dbReference>
<dbReference type="GO" id="GO:0005524">
    <property type="term" value="F:ATP binding"/>
    <property type="evidence" value="ECO:0007669"/>
    <property type="project" value="UniProtKB-KW"/>
</dbReference>
<feature type="domain" description="ABC transporter" evidence="4">
    <location>
        <begin position="5"/>
        <end position="245"/>
    </location>
</feature>
<dbReference type="Proteomes" id="UP000248021">
    <property type="component" value="Unassembled WGS sequence"/>
</dbReference>
<proteinExistence type="predicted"/>